<dbReference type="Pfam" id="PF00254">
    <property type="entry name" value="FKBP_C"/>
    <property type="match status" value="1"/>
</dbReference>
<dbReference type="InterPro" id="IPR001179">
    <property type="entry name" value="PPIase_FKBP_dom"/>
</dbReference>
<evidence type="ECO:0000256" key="2">
    <source>
        <dbReference type="ARBA" id="ARBA00006577"/>
    </source>
</evidence>
<dbReference type="EMBL" id="UOFE01000034">
    <property type="protein sequence ID" value="VAW53291.1"/>
    <property type="molecule type" value="Genomic_DNA"/>
</dbReference>
<feature type="domain" description="PPIase FKBP-type" evidence="6">
    <location>
        <begin position="8"/>
        <end position="106"/>
    </location>
</feature>
<evidence type="ECO:0000256" key="4">
    <source>
        <dbReference type="ARBA" id="ARBA00023110"/>
    </source>
</evidence>
<evidence type="ECO:0000256" key="1">
    <source>
        <dbReference type="ARBA" id="ARBA00000971"/>
    </source>
</evidence>
<evidence type="ECO:0000256" key="3">
    <source>
        <dbReference type="ARBA" id="ARBA00013194"/>
    </source>
</evidence>
<dbReference type="PANTHER" id="PTHR47861">
    <property type="entry name" value="FKBP-TYPE PEPTIDYL-PROLYL CIS-TRANS ISOMERASE SLYD"/>
    <property type="match status" value="1"/>
</dbReference>
<dbReference type="PROSITE" id="PS50059">
    <property type="entry name" value="FKBP_PPIASE"/>
    <property type="match status" value="1"/>
</dbReference>
<evidence type="ECO:0000259" key="6">
    <source>
        <dbReference type="PROSITE" id="PS50059"/>
    </source>
</evidence>
<gene>
    <name evidence="7" type="ORF">MNBD_GAMMA05-283</name>
</gene>
<dbReference type="GO" id="GO:0003755">
    <property type="term" value="F:peptidyl-prolyl cis-trans isomerase activity"/>
    <property type="evidence" value="ECO:0007669"/>
    <property type="project" value="UniProtKB-KW"/>
</dbReference>
<comment type="similarity">
    <text evidence="2">Belongs to the FKBP-type PPIase family.</text>
</comment>
<dbReference type="PANTHER" id="PTHR47861:SF4">
    <property type="entry name" value="FKBP-TYPE 16 KDA PEPTIDYL-PROLYL CIS-TRANS ISOMERASE"/>
    <property type="match status" value="1"/>
</dbReference>
<dbReference type="SUPFAM" id="SSF54534">
    <property type="entry name" value="FKBP-like"/>
    <property type="match status" value="1"/>
</dbReference>
<dbReference type="EC" id="5.2.1.8" evidence="3"/>
<protein>
    <recommendedName>
        <fullName evidence="3">peptidylprolyl isomerase</fullName>
        <ecNumber evidence="3">5.2.1.8</ecNumber>
    </recommendedName>
</protein>
<proteinExistence type="inferred from homology"/>
<keyword evidence="4" id="KW-0697">Rotamase</keyword>
<dbReference type="Gene3D" id="3.10.50.40">
    <property type="match status" value="1"/>
</dbReference>
<name>A0A3B0WDB8_9ZZZZ</name>
<sequence length="158" mass="17208">MKDEINMHSQVLMHYSITLTNGSTIESSFDDEPVEISMGQGDVTDGMELAIFGLKEGDKQTLTLTPEQGFGLRDEDNIHDMPLSDFPDELPPAVGLSYSFESPDGDEIPGTVINLKDKDAEIDFNHPLAGQEIVFTVNILGVNNASASNNDMSNETSQ</sequence>
<dbReference type="AlphaFoldDB" id="A0A3B0WDB8"/>
<accession>A0A3B0WDB8</accession>
<organism evidence="7">
    <name type="scientific">hydrothermal vent metagenome</name>
    <dbReference type="NCBI Taxonomy" id="652676"/>
    <lineage>
        <taxon>unclassified sequences</taxon>
        <taxon>metagenomes</taxon>
        <taxon>ecological metagenomes</taxon>
    </lineage>
</organism>
<keyword evidence="5 7" id="KW-0413">Isomerase</keyword>
<evidence type="ECO:0000313" key="7">
    <source>
        <dbReference type="EMBL" id="VAW53291.1"/>
    </source>
</evidence>
<comment type="catalytic activity">
    <reaction evidence="1">
        <text>[protein]-peptidylproline (omega=180) = [protein]-peptidylproline (omega=0)</text>
        <dbReference type="Rhea" id="RHEA:16237"/>
        <dbReference type="Rhea" id="RHEA-COMP:10747"/>
        <dbReference type="Rhea" id="RHEA-COMP:10748"/>
        <dbReference type="ChEBI" id="CHEBI:83833"/>
        <dbReference type="ChEBI" id="CHEBI:83834"/>
        <dbReference type="EC" id="5.2.1.8"/>
    </reaction>
</comment>
<reference evidence="7" key="1">
    <citation type="submission" date="2018-06" db="EMBL/GenBank/DDBJ databases">
        <authorList>
            <person name="Zhirakovskaya E."/>
        </authorList>
    </citation>
    <scope>NUCLEOTIDE SEQUENCE</scope>
</reference>
<dbReference type="InterPro" id="IPR046357">
    <property type="entry name" value="PPIase_dom_sf"/>
</dbReference>
<evidence type="ECO:0000256" key="5">
    <source>
        <dbReference type="ARBA" id="ARBA00023235"/>
    </source>
</evidence>